<dbReference type="InterPro" id="IPR010980">
    <property type="entry name" value="Cyt_c/b562"/>
</dbReference>
<dbReference type="GO" id="GO:0005506">
    <property type="term" value="F:iron ion binding"/>
    <property type="evidence" value="ECO:0007669"/>
    <property type="project" value="InterPro"/>
</dbReference>
<feature type="chain" id="PRO_5032357618" description="Cytochrome c" evidence="1">
    <location>
        <begin position="19"/>
        <end position="171"/>
    </location>
</feature>
<organism evidence="2 3">
    <name type="scientific">Alteraurantiacibacter buctensis</name>
    <dbReference type="NCBI Taxonomy" id="1503981"/>
    <lineage>
        <taxon>Bacteria</taxon>
        <taxon>Pseudomonadati</taxon>
        <taxon>Pseudomonadota</taxon>
        <taxon>Alphaproteobacteria</taxon>
        <taxon>Sphingomonadales</taxon>
        <taxon>Erythrobacteraceae</taxon>
        <taxon>Alteraurantiacibacter</taxon>
    </lineage>
</organism>
<gene>
    <name evidence="2" type="ORF">GRI99_17730</name>
</gene>
<proteinExistence type="predicted"/>
<dbReference type="AlphaFoldDB" id="A0A844Z3B3"/>
<dbReference type="RefSeq" id="WP_160773393.1">
    <property type="nucleotide sequence ID" value="NZ_WTYV01000010.1"/>
</dbReference>
<dbReference type="PROSITE" id="PS51009">
    <property type="entry name" value="CYTCII"/>
    <property type="match status" value="1"/>
</dbReference>
<accession>A0A844Z3B3</accession>
<protein>
    <recommendedName>
        <fullName evidence="4">Cytochrome c</fullName>
    </recommendedName>
</protein>
<dbReference type="SUPFAM" id="SSF47175">
    <property type="entry name" value="Cytochromes"/>
    <property type="match status" value="1"/>
</dbReference>
<evidence type="ECO:0000313" key="2">
    <source>
        <dbReference type="EMBL" id="MXO73461.1"/>
    </source>
</evidence>
<dbReference type="EMBL" id="WTYV01000010">
    <property type="protein sequence ID" value="MXO73461.1"/>
    <property type="molecule type" value="Genomic_DNA"/>
</dbReference>
<dbReference type="Proteomes" id="UP000466966">
    <property type="component" value="Unassembled WGS sequence"/>
</dbReference>
<evidence type="ECO:0000313" key="3">
    <source>
        <dbReference type="Proteomes" id="UP000466966"/>
    </source>
</evidence>
<dbReference type="GO" id="GO:0022900">
    <property type="term" value="P:electron transport chain"/>
    <property type="evidence" value="ECO:0007669"/>
    <property type="project" value="InterPro"/>
</dbReference>
<dbReference type="Gene3D" id="1.20.120.10">
    <property type="entry name" value="Cytochrome c/b562"/>
    <property type="match status" value="1"/>
</dbReference>
<evidence type="ECO:0008006" key="4">
    <source>
        <dbReference type="Google" id="ProtNLM"/>
    </source>
</evidence>
<dbReference type="OrthoDB" id="8537166at2"/>
<sequence>MRAILAISCLALLASASAAGSQDPAPVDVRHAMQAEVNPAIVAIWDVTNEALDDNGNISPALIADAGWTQIADNAARLAESTERMAAADRFIAASPGNWATEDYEVSMDVVQASLDAQPAAYRAFAAAFAAKARELETVARARDAARLAEIMPEMDGACAGCHSAFWYPEA</sequence>
<keyword evidence="3" id="KW-1185">Reference proteome</keyword>
<reference evidence="2 3" key="1">
    <citation type="submission" date="2019-12" db="EMBL/GenBank/DDBJ databases">
        <title>Genomic-based taxomic classification of the family Erythrobacteraceae.</title>
        <authorList>
            <person name="Xu L."/>
        </authorList>
    </citation>
    <scope>NUCLEOTIDE SEQUENCE [LARGE SCALE GENOMIC DNA]</scope>
    <source>
        <strain evidence="2 3">M0322</strain>
    </source>
</reference>
<dbReference type="GO" id="GO:0020037">
    <property type="term" value="F:heme binding"/>
    <property type="evidence" value="ECO:0007669"/>
    <property type="project" value="InterPro"/>
</dbReference>
<comment type="caution">
    <text evidence="2">The sequence shown here is derived from an EMBL/GenBank/DDBJ whole genome shotgun (WGS) entry which is preliminary data.</text>
</comment>
<dbReference type="GO" id="GO:0009055">
    <property type="term" value="F:electron transfer activity"/>
    <property type="evidence" value="ECO:0007669"/>
    <property type="project" value="InterPro"/>
</dbReference>
<evidence type="ECO:0000256" key="1">
    <source>
        <dbReference type="SAM" id="SignalP"/>
    </source>
</evidence>
<dbReference type="InterPro" id="IPR002321">
    <property type="entry name" value="Cyt_c_II"/>
</dbReference>
<feature type="signal peptide" evidence="1">
    <location>
        <begin position="1"/>
        <end position="18"/>
    </location>
</feature>
<keyword evidence="1" id="KW-0732">Signal</keyword>
<name>A0A844Z3B3_9SPHN</name>